<evidence type="ECO:0000313" key="4">
    <source>
        <dbReference type="EMBL" id="VDP41100.1"/>
    </source>
</evidence>
<evidence type="ECO:0000313" key="5">
    <source>
        <dbReference type="Proteomes" id="UP000050761"/>
    </source>
</evidence>
<evidence type="ECO:0000256" key="3">
    <source>
        <dbReference type="SAM" id="MobiDB-lite"/>
    </source>
</evidence>
<dbReference type="WBParaSite" id="HPBE_0002380601-mRNA-1">
    <property type="protein sequence ID" value="HPBE_0002380601-mRNA-1"/>
    <property type="gene ID" value="HPBE_0002380601"/>
</dbReference>
<sequence length="270" mass="29162">MLRPPVSARPVISRSSHHATSSTLYTLDPGTITLRPVDHLPKRIAIKQVAVSCTHTMILSYDNELFTWGSNDHGQLGLGDTSDRVTPQKVESLRGRNIHSVGVGSGFSVICCDRGTILACGDARLTGLGGQQDITRPTLLDDLLRFESISLMPRELCVMPISQEHPPAIIFHEWHRGTGATTAAVRNINSTLGMAPLPTDRASFCEPNEPAPAVAGFEGKSQSHPSSGRLRMLPLGILRRDSDVPNRQSSAASKLSATAIADSMDDRLDR</sequence>
<dbReference type="Pfam" id="PF00415">
    <property type="entry name" value="RCC1"/>
    <property type="match status" value="1"/>
</dbReference>
<organism evidence="5 6">
    <name type="scientific">Heligmosomoides polygyrus</name>
    <name type="common">Parasitic roundworm</name>
    <dbReference type="NCBI Taxonomy" id="6339"/>
    <lineage>
        <taxon>Eukaryota</taxon>
        <taxon>Metazoa</taxon>
        <taxon>Ecdysozoa</taxon>
        <taxon>Nematoda</taxon>
        <taxon>Chromadorea</taxon>
        <taxon>Rhabditida</taxon>
        <taxon>Rhabditina</taxon>
        <taxon>Rhabditomorpha</taxon>
        <taxon>Strongyloidea</taxon>
        <taxon>Heligmosomidae</taxon>
        <taxon>Heligmosomoides</taxon>
    </lineage>
</organism>
<reference evidence="6" key="2">
    <citation type="submission" date="2019-09" db="UniProtKB">
        <authorList>
            <consortium name="WormBaseParasite"/>
        </authorList>
    </citation>
    <scope>IDENTIFICATION</scope>
</reference>
<dbReference type="InterPro" id="IPR000408">
    <property type="entry name" value="Reg_chr_condens"/>
</dbReference>
<accession>A0A3P8DC52</accession>
<reference evidence="4 5" key="1">
    <citation type="submission" date="2018-11" db="EMBL/GenBank/DDBJ databases">
        <authorList>
            <consortium name="Pathogen Informatics"/>
        </authorList>
    </citation>
    <scope>NUCLEOTIDE SEQUENCE [LARGE SCALE GENOMIC DNA]</scope>
</reference>
<evidence type="ECO:0000313" key="6">
    <source>
        <dbReference type="WBParaSite" id="HPBE_0002380601-mRNA-1"/>
    </source>
</evidence>
<keyword evidence="5" id="KW-1185">Reference proteome</keyword>
<dbReference type="OrthoDB" id="5853507at2759"/>
<feature type="region of interest" description="Disordered" evidence="3">
    <location>
        <begin position="239"/>
        <end position="270"/>
    </location>
</feature>
<dbReference type="PANTHER" id="PTHR22872">
    <property type="entry name" value="BTK-BINDING PROTEIN-RELATED"/>
    <property type="match status" value="1"/>
</dbReference>
<feature type="compositionally biased region" description="Polar residues" evidence="3">
    <location>
        <begin position="245"/>
        <end position="256"/>
    </location>
</feature>
<keyword evidence="1" id="KW-0677">Repeat</keyword>
<dbReference type="AlphaFoldDB" id="A0A183GM86"/>
<gene>
    <name evidence="4" type="ORF">HPBE_LOCUS23805</name>
</gene>
<proteinExistence type="predicted"/>
<name>A0A183GM86_HELPZ</name>
<dbReference type="SUPFAM" id="SSF50985">
    <property type="entry name" value="RCC1/BLIP-II"/>
    <property type="match status" value="1"/>
</dbReference>
<dbReference type="PROSITE" id="PS50012">
    <property type="entry name" value="RCC1_3"/>
    <property type="match status" value="1"/>
</dbReference>
<feature type="repeat" description="RCC1" evidence="2">
    <location>
        <begin position="63"/>
        <end position="114"/>
    </location>
</feature>
<evidence type="ECO:0000256" key="1">
    <source>
        <dbReference type="ARBA" id="ARBA00022737"/>
    </source>
</evidence>
<dbReference type="InterPro" id="IPR051625">
    <property type="entry name" value="Signaling_Regulatory_Domain"/>
</dbReference>
<protein>
    <submittedName>
        <fullName evidence="6">Ig-like domain-containing protein</fullName>
    </submittedName>
</protein>
<accession>A0A183GM86</accession>
<dbReference type="Proteomes" id="UP000050761">
    <property type="component" value="Unassembled WGS sequence"/>
</dbReference>
<evidence type="ECO:0000256" key="2">
    <source>
        <dbReference type="PROSITE-ProRule" id="PRU00235"/>
    </source>
</evidence>
<dbReference type="Gene3D" id="2.130.10.30">
    <property type="entry name" value="Regulator of chromosome condensation 1/beta-lactamase-inhibitor protein II"/>
    <property type="match status" value="1"/>
</dbReference>
<dbReference type="EMBL" id="UZAH01035505">
    <property type="protein sequence ID" value="VDP41100.1"/>
    <property type="molecule type" value="Genomic_DNA"/>
</dbReference>
<dbReference type="InterPro" id="IPR009091">
    <property type="entry name" value="RCC1/BLIP-II"/>
</dbReference>